<evidence type="ECO:0000313" key="1">
    <source>
        <dbReference type="EMBL" id="KDR70881.1"/>
    </source>
</evidence>
<gene>
    <name evidence="1" type="ORF">GALMADRAFT_812509</name>
</gene>
<reference evidence="2" key="1">
    <citation type="journal article" date="2014" name="Proc. Natl. Acad. Sci. U.S.A.">
        <title>Extensive sampling of basidiomycete genomes demonstrates inadequacy of the white-rot/brown-rot paradigm for wood decay fungi.</title>
        <authorList>
            <person name="Riley R."/>
            <person name="Salamov A.A."/>
            <person name="Brown D.W."/>
            <person name="Nagy L.G."/>
            <person name="Floudas D."/>
            <person name="Held B.W."/>
            <person name="Levasseur A."/>
            <person name="Lombard V."/>
            <person name="Morin E."/>
            <person name="Otillar R."/>
            <person name="Lindquist E.A."/>
            <person name="Sun H."/>
            <person name="LaButti K.M."/>
            <person name="Schmutz J."/>
            <person name="Jabbour D."/>
            <person name="Luo H."/>
            <person name="Baker S.E."/>
            <person name="Pisabarro A.G."/>
            <person name="Walton J.D."/>
            <person name="Blanchette R.A."/>
            <person name="Henrissat B."/>
            <person name="Martin F."/>
            <person name="Cullen D."/>
            <person name="Hibbett D.S."/>
            <person name="Grigoriev I.V."/>
        </authorList>
    </citation>
    <scope>NUCLEOTIDE SEQUENCE [LARGE SCALE GENOMIC DNA]</scope>
    <source>
        <strain evidence="2">CBS 339.88</strain>
    </source>
</reference>
<dbReference type="OrthoDB" id="3097260at2759"/>
<keyword evidence="2" id="KW-1185">Reference proteome</keyword>
<organism evidence="1 2">
    <name type="scientific">Galerina marginata (strain CBS 339.88)</name>
    <dbReference type="NCBI Taxonomy" id="685588"/>
    <lineage>
        <taxon>Eukaryota</taxon>
        <taxon>Fungi</taxon>
        <taxon>Dikarya</taxon>
        <taxon>Basidiomycota</taxon>
        <taxon>Agaricomycotina</taxon>
        <taxon>Agaricomycetes</taxon>
        <taxon>Agaricomycetidae</taxon>
        <taxon>Agaricales</taxon>
        <taxon>Agaricineae</taxon>
        <taxon>Strophariaceae</taxon>
        <taxon>Galerina</taxon>
    </lineage>
</organism>
<dbReference type="HOGENOM" id="CLU_2606197_0_0_1"/>
<evidence type="ECO:0000313" key="2">
    <source>
        <dbReference type="Proteomes" id="UP000027222"/>
    </source>
</evidence>
<proteinExistence type="predicted"/>
<dbReference type="EMBL" id="KL142395">
    <property type="protein sequence ID" value="KDR70881.1"/>
    <property type="molecule type" value="Genomic_DNA"/>
</dbReference>
<dbReference type="Proteomes" id="UP000027222">
    <property type="component" value="Unassembled WGS sequence"/>
</dbReference>
<accession>A0A067SJ05</accession>
<dbReference type="AlphaFoldDB" id="A0A067SJ05"/>
<sequence>MPVRIKIHNANPVDTIQIRFSFRGHRETYNVYPQQTLQRVRVISGTWTTLSFKRRNYNWSSQRFFFTSDGQYINATNYI</sequence>
<protein>
    <submittedName>
        <fullName evidence="1">Uncharacterized protein</fullName>
    </submittedName>
</protein>
<name>A0A067SJ05_GALM3</name>